<keyword evidence="1" id="KW-0472">Membrane</keyword>
<organism evidence="2 3">
    <name type="scientific">Sandaracinus amylolyticus</name>
    <dbReference type="NCBI Taxonomy" id="927083"/>
    <lineage>
        <taxon>Bacteria</taxon>
        <taxon>Pseudomonadati</taxon>
        <taxon>Myxococcota</taxon>
        <taxon>Polyangia</taxon>
        <taxon>Polyangiales</taxon>
        <taxon>Sandaracinaceae</taxon>
        <taxon>Sandaracinus</taxon>
    </lineage>
</organism>
<keyword evidence="1" id="KW-1133">Transmembrane helix</keyword>
<feature type="transmembrane region" description="Helical" evidence="1">
    <location>
        <begin position="100"/>
        <end position="121"/>
    </location>
</feature>
<evidence type="ECO:0000313" key="2">
    <source>
        <dbReference type="EMBL" id="AKF08548.1"/>
    </source>
</evidence>
<dbReference type="STRING" id="927083.DB32_005697"/>
<reference evidence="2 3" key="1">
    <citation type="submission" date="2015-03" db="EMBL/GenBank/DDBJ databases">
        <title>Genome assembly of Sandaracinus amylolyticus DSM 53668.</title>
        <authorList>
            <person name="Sharma G."/>
            <person name="Subramanian S."/>
        </authorList>
    </citation>
    <scope>NUCLEOTIDE SEQUENCE [LARGE SCALE GENOMIC DNA]</scope>
    <source>
        <strain evidence="2 3">DSM 53668</strain>
    </source>
</reference>
<evidence type="ECO:0000256" key="1">
    <source>
        <dbReference type="SAM" id="Phobius"/>
    </source>
</evidence>
<dbReference type="Proteomes" id="UP000034883">
    <property type="component" value="Chromosome"/>
</dbReference>
<evidence type="ECO:0000313" key="3">
    <source>
        <dbReference type="Proteomes" id="UP000034883"/>
    </source>
</evidence>
<keyword evidence="1" id="KW-0812">Transmembrane</keyword>
<dbReference type="EMBL" id="CP011125">
    <property type="protein sequence ID" value="AKF08548.1"/>
    <property type="molecule type" value="Genomic_DNA"/>
</dbReference>
<keyword evidence="3" id="KW-1185">Reference proteome</keyword>
<dbReference type="KEGG" id="samy:DB32_005697"/>
<feature type="transmembrane region" description="Helical" evidence="1">
    <location>
        <begin position="171"/>
        <end position="196"/>
    </location>
</feature>
<sequence>MSRRAEVARAIAIGGALIAIVVVAIAVVSYESARAGWSAERARLGSAEYDAARSDAAYVAVESARSTTRRSAEVAAALIVIAASLVGSAGEPRAGAPSRWLLASVIDVLVLGALLAIAITLPHAIESLALSDALARVAPAIALAVLIALLARGASPGMRAAGLAVAPPRPWRAILAILALPVVAPWIVIASVPLALRRDGRVAARAPHLALAGLLA</sequence>
<proteinExistence type="predicted"/>
<name>A0A0F6W6D5_9BACT</name>
<gene>
    <name evidence="2" type="ORF">DB32_005697</name>
</gene>
<feature type="transmembrane region" description="Helical" evidence="1">
    <location>
        <begin position="133"/>
        <end position="151"/>
    </location>
</feature>
<dbReference type="AlphaFoldDB" id="A0A0F6W6D5"/>
<dbReference type="RefSeq" id="WP_053235677.1">
    <property type="nucleotide sequence ID" value="NZ_CP011125.1"/>
</dbReference>
<feature type="transmembrane region" description="Helical" evidence="1">
    <location>
        <begin position="7"/>
        <end position="30"/>
    </location>
</feature>
<protein>
    <submittedName>
        <fullName evidence="2">Uncharacterized protein</fullName>
    </submittedName>
</protein>
<accession>A0A0F6W6D5</accession>